<evidence type="ECO:0000256" key="1">
    <source>
        <dbReference type="ARBA" id="ARBA00023157"/>
    </source>
</evidence>
<sequence>MKTLSVVTLLCVLPAVLYSTCTVPTMNNAKLTSTETSFNNNQKVTFTCDQGYDSSDPNAVC</sequence>
<name>A0A2I6J1L7_VACCV</name>
<evidence type="ECO:0000259" key="2">
    <source>
        <dbReference type="Pfam" id="PF00084"/>
    </source>
</evidence>
<keyword evidence="1" id="KW-1015">Disulfide bond</keyword>
<organism evidence="3">
    <name type="scientific">Vaccinia virus</name>
    <name type="common">VACV</name>
    <name type="synonym">Orthopoxvirus vaccinia</name>
    <dbReference type="NCBI Taxonomy" id="10245"/>
    <lineage>
        <taxon>Viruses</taxon>
        <taxon>Varidnaviria</taxon>
        <taxon>Bamfordvirae</taxon>
        <taxon>Nucleocytoviricota</taxon>
        <taxon>Pokkesviricetes</taxon>
        <taxon>Chitovirales</taxon>
        <taxon>Poxviridae</taxon>
        <taxon>Chordopoxvirinae</taxon>
        <taxon>Orthopoxvirus</taxon>
    </lineage>
</organism>
<dbReference type="CDD" id="cd00033">
    <property type="entry name" value="CCP"/>
    <property type="match status" value="1"/>
</dbReference>
<feature type="domain" description="Sushi" evidence="2">
    <location>
        <begin position="21"/>
        <end position="61"/>
    </location>
</feature>
<dbReference type="Pfam" id="PF00084">
    <property type="entry name" value="Sushi"/>
    <property type="match status" value="1"/>
</dbReference>
<proteinExistence type="predicted"/>
<dbReference type="InterPro" id="IPR000436">
    <property type="entry name" value="Sushi_SCR_CCP_dom"/>
</dbReference>
<reference evidence="3" key="1">
    <citation type="journal article" date="2018" name="Emerg. Infect. Dis.">
        <title>Ocular Vaccinia Infection in Dairy Worker, Brazil.</title>
        <authorList>
            <person name="Teixeira Lima M."/>
            <person name="Pereira Oliveira G."/>
            <person name="Bretas de Oliveira D."/>
            <person name="Mesquita Vaz S."/>
            <person name="de Souza Trindade G."/>
            <person name="Santos Abrahao J."/>
            <person name="Geessien Kroon E."/>
        </authorList>
    </citation>
    <scope>NUCLEOTIDE SEQUENCE [LARGE SCALE GENOMIC DNA]</scope>
    <source>
        <strain evidence="3">CEyV1</strain>
    </source>
</reference>
<dbReference type="Proteomes" id="UP000270450">
    <property type="component" value="Segment"/>
</dbReference>
<dbReference type="SUPFAM" id="SSF57535">
    <property type="entry name" value="Complement control module/SCR domain"/>
    <property type="match status" value="1"/>
</dbReference>
<accession>A0A2I6J1L7</accession>
<dbReference type="EMBL" id="MG012795">
    <property type="protein sequence ID" value="AUL80357.1"/>
    <property type="molecule type" value="Genomic_DNA"/>
</dbReference>
<dbReference type="InterPro" id="IPR035976">
    <property type="entry name" value="Sushi/SCR/CCP_sf"/>
</dbReference>
<protein>
    <submittedName>
        <fullName evidence="3">EEV type 1 membrane protein</fullName>
    </submittedName>
</protein>
<evidence type="ECO:0000313" key="3">
    <source>
        <dbReference type="EMBL" id="AUL80357.1"/>
    </source>
</evidence>
<dbReference type="Gene3D" id="2.10.70.10">
    <property type="entry name" value="Complement Module, domain 1"/>
    <property type="match status" value="1"/>
</dbReference>